<sequence>MIRPGIDEIHQSNTAIELGKEHIGVLRLRILNPLKTWPYTAVLTATLLKHPTTISTHSHGDHSS</sequence>
<gene>
    <name evidence="1" type="ORF">AMTR_s00199p00034510</name>
</gene>
<dbReference type="AlphaFoldDB" id="U5DBD0"/>
<organism evidence="1 2">
    <name type="scientific">Amborella trichopoda</name>
    <dbReference type="NCBI Taxonomy" id="13333"/>
    <lineage>
        <taxon>Eukaryota</taxon>
        <taxon>Viridiplantae</taxon>
        <taxon>Streptophyta</taxon>
        <taxon>Embryophyta</taxon>
        <taxon>Tracheophyta</taxon>
        <taxon>Spermatophyta</taxon>
        <taxon>Magnoliopsida</taxon>
        <taxon>Amborellales</taxon>
        <taxon>Amborellaceae</taxon>
        <taxon>Amborella</taxon>
    </lineage>
</organism>
<evidence type="ECO:0000313" key="1">
    <source>
        <dbReference type="EMBL" id="ERN18732.1"/>
    </source>
</evidence>
<accession>U5DBD0</accession>
<dbReference type="Proteomes" id="UP000017836">
    <property type="component" value="Unassembled WGS sequence"/>
</dbReference>
<keyword evidence="2" id="KW-1185">Reference proteome</keyword>
<dbReference type="Gramene" id="ERN18732">
    <property type="protein sequence ID" value="ERN18732"/>
    <property type="gene ID" value="AMTR_s00199p00034510"/>
</dbReference>
<evidence type="ECO:0000313" key="2">
    <source>
        <dbReference type="Proteomes" id="UP000017836"/>
    </source>
</evidence>
<protein>
    <submittedName>
        <fullName evidence="1">Uncharacterized protein</fullName>
    </submittedName>
</protein>
<proteinExistence type="predicted"/>
<name>U5DBD0_AMBTC</name>
<dbReference type="EMBL" id="KI392079">
    <property type="protein sequence ID" value="ERN18732.1"/>
    <property type="molecule type" value="Genomic_DNA"/>
</dbReference>
<reference evidence="2" key="1">
    <citation type="journal article" date="2013" name="Science">
        <title>The Amborella genome and the evolution of flowering plants.</title>
        <authorList>
            <consortium name="Amborella Genome Project"/>
        </authorList>
    </citation>
    <scope>NUCLEOTIDE SEQUENCE [LARGE SCALE GENOMIC DNA]</scope>
</reference>
<dbReference type="HOGENOM" id="CLU_2870615_0_0_1"/>